<dbReference type="Proteomes" id="UP001177592">
    <property type="component" value="Chromosome"/>
</dbReference>
<dbReference type="EMBL" id="CP123523">
    <property type="protein sequence ID" value="WGM05598.1"/>
    <property type="molecule type" value="Genomic_DNA"/>
</dbReference>
<reference evidence="6" key="1">
    <citation type="journal article" date="2010" name="Insect Mol. Biol.">
        <title>The draft genome sequence of Arsenophonus nasoniae, son-killer bacterium of Nasonia vitripennis, reveals genes associated with virulence and symbiosis.</title>
        <authorList>
            <person name="Wilkes T."/>
            <person name="Darby A.C."/>
            <person name="Choi J."/>
            <person name="Colborne J.K."/>
            <person name="Werren J.H."/>
            <person name="Hurst G.D.D."/>
        </authorList>
    </citation>
    <scope>NUCLEOTIDE SEQUENCE</scope>
</reference>
<dbReference type="PROSITE" id="PS51078">
    <property type="entry name" value="ICLR_ED"/>
    <property type="match status" value="1"/>
</dbReference>
<proteinExistence type="predicted"/>
<evidence type="ECO:0000313" key="7">
    <source>
        <dbReference type="EMBL" id="QBY45461.1"/>
    </source>
</evidence>
<keyword evidence="1" id="KW-0805">Transcription regulation</keyword>
<dbReference type="RefSeq" id="WP_026823062.1">
    <property type="nucleotide sequence ID" value="NZ_CP038613.1"/>
</dbReference>
<dbReference type="PANTHER" id="PTHR30136:SF22">
    <property type="entry name" value="TRANSCRIPTIONAL REPRESSOR ICLR"/>
    <property type="match status" value="1"/>
</dbReference>
<dbReference type="InterPro" id="IPR036390">
    <property type="entry name" value="WH_DNA-bd_sf"/>
</dbReference>
<evidence type="ECO:0000313" key="8">
    <source>
        <dbReference type="EMBL" id="WGL95662.1"/>
    </source>
</evidence>
<evidence type="ECO:0000259" key="5">
    <source>
        <dbReference type="PROSITE" id="PS51078"/>
    </source>
</evidence>
<keyword evidence="2" id="KW-0238">DNA-binding</keyword>
<dbReference type="SUPFAM" id="SSF46785">
    <property type="entry name" value="Winged helix' DNA-binding domain"/>
    <property type="match status" value="1"/>
</dbReference>
<dbReference type="InterPro" id="IPR005471">
    <property type="entry name" value="Tscrpt_reg_IclR_N"/>
</dbReference>
<reference evidence="8" key="3">
    <citation type="submission" date="2023-04" db="EMBL/GenBank/DDBJ databases">
        <title>Genome dynamics across the evolutionary transition to endosymbiosis.</title>
        <authorList>
            <person name="Siozios S."/>
            <person name="Nadal-Jimenez P."/>
            <person name="Azagi T."/>
            <person name="Sprong H."/>
            <person name="Frost C.L."/>
            <person name="Parratt S.R."/>
            <person name="Taylor G."/>
            <person name="Brettell L."/>
            <person name="Lew K.C."/>
            <person name="Croft L."/>
            <person name="King K.C."/>
            <person name="Brockhurst M.A."/>
            <person name="Hypsa V."/>
            <person name="Novakova E."/>
            <person name="Darby A.C."/>
            <person name="Hurst G.D.D."/>
        </authorList>
    </citation>
    <scope>NUCLEOTIDE SEQUENCE</scope>
    <source>
        <strain evidence="8">AIh</strain>
        <strain evidence="9">ANv_CAN</strain>
    </source>
</reference>
<organism evidence="6">
    <name type="scientific">Arsenophonus nasoniae</name>
    <name type="common">son-killer infecting Nasonia vitripennis</name>
    <dbReference type="NCBI Taxonomy" id="638"/>
    <lineage>
        <taxon>Bacteria</taxon>
        <taxon>Pseudomonadati</taxon>
        <taxon>Pseudomonadota</taxon>
        <taxon>Gammaproteobacteria</taxon>
        <taxon>Enterobacterales</taxon>
        <taxon>Morganellaceae</taxon>
        <taxon>Arsenophonus</taxon>
    </lineage>
</organism>
<dbReference type="EMBL" id="CP123498">
    <property type="protein sequence ID" value="WGL95662.1"/>
    <property type="molecule type" value="Genomic_DNA"/>
</dbReference>
<dbReference type="GO" id="GO:0045892">
    <property type="term" value="P:negative regulation of DNA-templated transcription"/>
    <property type="evidence" value="ECO:0007669"/>
    <property type="project" value="TreeGrafter"/>
</dbReference>
<dbReference type="SUPFAM" id="SSF55781">
    <property type="entry name" value="GAF domain-like"/>
    <property type="match status" value="1"/>
</dbReference>
<feature type="domain" description="HTH iclR-type" evidence="4">
    <location>
        <begin position="26"/>
        <end position="88"/>
    </location>
</feature>
<keyword evidence="3" id="KW-0804">Transcription</keyword>
<dbReference type="Pfam" id="PF01614">
    <property type="entry name" value="IclR_C"/>
    <property type="match status" value="1"/>
</dbReference>
<protein>
    <submittedName>
        <fullName evidence="6">Acetate operon repressor</fullName>
    </submittedName>
    <submittedName>
        <fullName evidence="8">Glyoxylate bypass operon transcriptional repressor IclR</fullName>
    </submittedName>
</protein>
<dbReference type="Proteomes" id="UP001177597">
    <property type="component" value="Chromosome"/>
</dbReference>
<dbReference type="GO" id="GO:0003677">
    <property type="term" value="F:DNA binding"/>
    <property type="evidence" value="ECO:0007669"/>
    <property type="project" value="UniProtKB-KW"/>
</dbReference>
<evidence type="ECO:0000256" key="2">
    <source>
        <dbReference type="ARBA" id="ARBA00023125"/>
    </source>
</evidence>
<dbReference type="KEGG" id="ans:ArsFIN_40600"/>
<evidence type="ECO:0000256" key="3">
    <source>
        <dbReference type="ARBA" id="ARBA00023163"/>
    </source>
</evidence>
<name>D2TWG9_9GAMM</name>
<dbReference type="InterPro" id="IPR014757">
    <property type="entry name" value="Tscrpt_reg_IclR_C"/>
</dbReference>
<dbReference type="InterPro" id="IPR036388">
    <property type="entry name" value="WH-like_DNA-bd_sf"/>
</dbReference>
<dbReference type="NCBIfam" id="NF008601">
    <property type="entry name" value="PRK11569.1"/>
    <property type="match status" value="1"/>
</dbReference>
<evidence type="ECO:0000313" key="10">
    <source>
        <dbReference type="Proteomes" id="UP000295134"/>
    </source>
</evidence>
<feature type="domain" description="IclR-ED" evidence="5">
    <location>
        <begin position="89"/>
        <end position="274"/>
    </location>
</feature>
<gene>
    <name evidence="7" type="primary">iclR</name>
    <name evidence="6" type="ORF">ARN_03950</name>
    <name evidence="7" type="ORF">ArsFIN_40600</name>
    <name evidence="8" type="ORF">QE207_03355</name>
    <name evidence="9" type="ORF">QE258_19345</name>
</gene>
<dbReference type="InterPro" id="IPR050707">
    <property type="entry name" value="HTH_MetabolicPath_Reg"/>
</dbReference>
<sequence>MNKTTINNNKNKIKTSNNNLSSASQVQSLSRGLTLLKYISTSVGGVSLTDLATQAGFANSTTHRLLETLKQHGFIRQIGELGLWVIAANAFIIGSGFLKNRNFLATVHPILRKLMEESGETVNLAILDRTKYDAVIVDQVQCNALMRMSAPIGGKLPMHASGAGKALLAALPKSQRLPLLEKQKLHAYTPYTLTSPSALEENFSDIRTKGFAYDNQEHALGLRCIGACIYDEYQEVFAAVSISGPSSRITNDRINELGSTILQAAKQISHEYGAIH</sequence>
<evidence type="ECO:0000313" key="9">
    <source>
        <dbReference type="EMBL" id="WGM05598.1"/>
    </source>
</evidence>
<evidence type="ECO:0000313" key="11">
    <source>
        <dbReference type="Proteomes" id="UP001177592"/>
    </source>
</evidence>
<dbReference type="PANTHER" id="PTHR30136">
    <property type="entry name" value="HELIX-TURN-HELIX TRANSCRIPTIONAL REGULATOR, ICLR FAMILY"/>
    <property type="match status" value="1"/>
</dbReference>
<keyword evidence="11" id="KW-1185">Reference proteome</keyword>
<dbReference type="Proteomes" id="UP000295134">
    <property type="component" value="Chromosome"/>
</dbReference>
<dbReference type="EMBL" id="CP038613">
    <property type="protein sequence ID" value="QBY45461.1"/>
    <property type="molecule type" value="Genomic_DNA"/>
</dbReference>
<dbReference type="Pfam" id="PF09339">
    <property type="entry name" value="HTH_IclR"/>
    <property type="match status" value="1"/>
</dbReference>
<dbReference type="SMART" id="SM00346">
    <property type="entry name" value="HTH_ICLR"/>
    <property type="match status" value="1"/>
</dbReference>
<evidence type="ECO:0000259" key="4">
    <source>
        <dbReference type="PROSITE" id="PS51077"/>
    </source>
</evidence>
<evidence type="ECO:0000256" key="1">
    <source>
        <dbReference type="ARBA" id="ARBA00023015"/>
    </source>
</evidence>
<evidence type="ECO:0000313" key="6">
    <source>
        <dbReference type="EMBL" id="CBA71722.1"/>
    </source>
</evidence>
<dbReference type="AlphaFoldDB" id="D2TWG9"/>
<dbReference type="PROSITE" id="PS51077">
    <property type="entry name" value="HTH_ICLR"/>
    <property type="match status" value="1"/>
</dbReference>
<dbReference type="GeneID" id="96878924"/>
<reference evidence="7 10" key="2">
    <citation type="submission" date="2019-03" db="EMBL/GenBank/DDBJ databases">
        <title>Long-read sequencing reveals hyperdense prophage content in a complex bacterial symbiont genome.</title>
        <authorList>
            <person name="Frost C.L."/>
            <person name="Siozios S."/>
            <person name="Nadal-Jimenez P."/>
            <person name="Brockhurst M.A."/>
            <person name="King K.C."/>
            <person name="Darby A.C."/>
            <person name="Hurst G.D.D."/>
        </authorList>
    </citation>
    <scope>NUCLEOTIDE SEQUENCE [LARGE SCALE GENOMIC DNA]</scope>
    <source>
        <strain evidence="7 10">FIN</strain>
    </source>
</reference>
<dbReference type="InterPro" id="IPR029016">
    <property type="entry name" value="GAF-like_dom_sf"/>
</dbReference>
<dbReference type="EMBL" id="FN545158">
    <property type="protein sequence ID" value="CBA71722.1"/>
    <property type="molecule type" value="Genomic_DNA"/>
</dbReference>
<dbReference type="GO" id="GO:0003700">
    <property type="term" value="F:DNA-binding transcription factor activity"/>
    <property type="evidence" value="ECO:0007669"/>
    <property type="project" value="TreeGrafter"/>
</dbReference>
<dbReference type="Gene3D" id="1.10.10.10">
    <property type="entry name" value="Winged helix-like DNA-binding domain superfamily/Winged helix DNA-binding domain"/>
    <property type="match status" value="1"/>
</dbReference>
<accession>D2TWG9</accession>
<dbReference type="Gene3D" id="3.30.450.40">
    <property type="match status" value="1"/>
</dbReference>